<organism evidence="2 3">
    <name type="scientific">Filimonas lacunae</name>
    <dbReference type="NCBI Taxonomy" id="477680"/>
    <lineage>
        <taxon>Bacteria</taxon>
        <taxon>Pseudomonadati</taxon>
        <taxon>Bacteroidota</taxon>
        <taxon>Chitinophagia</taxon>
        <taxon>Chitinophagales</taxon>
        <taxon>Chitinophagaceae</taxon>
        <taxon>Filimonas</taxon>
    </lineage>
</organism>
<feature type="transmembrane region" description="Helical" evidence="1">
    <location>
        <begin position="95"/>
        <end position="114"/>
    </location>
</feature>
<reference evidence="3" key="1">
    <citation type="submission" date="2017-01" db="EMBL/GenBank/DDBJ databases">
        <authorList>
            <person name="Varghese N."/>
            <person name="Submissions S."/>
        </authorList>
    </citation>
    <scope>NUCLEOTIDE SEQUENCE [LARGE SCALE GENOMIC DNA]</scope>
    <source>
        <strain evidence="3">DSM 21054</strain>
    </source>
</reference>
<evidence type="ECO:0000313" key="3">
    <source>
        <dbReference type="Proteomes" id="UP000186917"/>
    </source>
</evidence>
<dbReference type="OrthoDB" id="9800053at2"/>
<dbReference type="EMBL" id="FTOR01000006">
    <property type="protein sequence ID" value="SIT24548.1"/>
    <property type="molecule type" value="Genomic_DNA"/>
</dbReference>
<keyword evidence="3" id="KW-1185">Reference proteome</keyword>
<sequence length="313" mass="35452">MREAQFIKKNKDRWQEMQNNPSNHPDETANEFIQLVEDLGYSKTFYPSTGVVKYLNTEATKRYLHIYVNQKHSWKRVVRFFKTDLPLIVGKHHSMLLISFILFLLFVLIGFFSAKGDESFVRMILGDSYVNMTERNIESGRPFGVYDQGNELVSFLELFMNNVSVGLRAFGGGLLLGIPTIFMVVYNGIMVGAFEYMFYSKGLMADSLLTIMIHGTIELSTLVVAATSGLVLAKSWLFPGTLSRKQAFKTGAKEGVIIAMANFPMLCIAAFFEGFVTRHAGMPIWLKLLIIGASLTLMLGYFVVYPIILRRRK</sequence>
<dbReference type="STRING" id="477680.SAMN05421788_106143"/>
<dbReference type="KEGG" id="fln:FLA_2090"/>
<proteinExistence type="predicted"/>
<gene>
    <name evidence="2" type="ORF">SAMN05421788_106143</name>
</gene>
<keyword evidence="1" id="KW-0472">Membrane</keyword>
<feature type="transmembrane region" description="Helical" evidence="1">
    <location>
        <begin position="211"/>
        <end position="233"/>
    </location>
</feature>
<protein>
    <submittedName>
        <fullName evidence="2">Uncharacterized membrane protein SpoIIM, required for sporulation</fullName>
    </submittedName>
</protein>
<dbReference type="PANTHER" id="PTHR35337:SF1">
    <property type="entry name" value="SLR1478 PROTEIN"/>
    <property type="match status" value="1"/>
</dbReference>
<dbReference type="RefSeq" id="WP_076380354.1">
    <property type="nucleotide sequence ID" value="NZ_AP017422.1"/>
</dbReference>
<accession>A0A173MES4</accession>
<dbReference type="InterPro" id="IPR002798">
    <property type="entry name" value="SpoIIM-like"/>
</dbReference>
<keyword evidence="1" id="KW-0812">Transmembrane</keyword>
<dbReference type="PANTHER" id="PTHR35337">
    <property type="entry name" value="SLR1478 PROTEIN"/>
    <property type="match status" value="1"/>
</dbReference>
<feature type="transmembrane region" description="Helical" evidence="1">
    <location>
        <begin position="174"/>
        <end position="199"/>
    </location>
</feature>
<dbReference type="Pfam" id="PF01944">
    <property type="entry name" value="SpoIIM"/>
    <property type="match status" value="1"/>
</dbReference>
<name>A0A173MES4_9BACT</name>
<evidence type="ECO:0000256" key="1">
    <source>
        <dbReference type="SAM" id="Phobius"/>
    </source>
</evidence>
<evidence type="ECO:0000313" key="2">
    <source>
        <dbReference type="EMBL" id="SIT24548.1"/>
    </source>
</evidence>
<feature type="transmembrane region" description="Helical" evidence="1">
    <location>
        <begin position="284"/>
        <end position="308"/>
    </location>
</feature>
<keyword evidence="1" id="KW-1133">Transmembrane helix</keyword>
<feature type="transmembrane region" description="Helical" evidence="1">
    <location>
        <begin position="254"/>
        <end position="272"/>
    </location>
</feature>
<dbReference type="Proteomes" id="UP000186917">
    <property type="component" value="Unassembled WGS sequence"/>
</dbReference>
<dbReference type="AlphaFoldDB" id="A0A173MES4"/>